<dbReference type="Pfam" id="PF13458">
    <property type="entry name" value="Peripla_BP_6"/>
    <property type="match status" value="1"/>
</dbReference>
<gene>
    <name evidence="3" type="ORF">ENM31_02590</name>
</gene>
<dbReference type="PANTHER" id="PTHR30483:SF6">
    <property type="entry name" value="PERIPLASMIC BINDING PROTEIN OF ABC TRANSPORTER FOR NATURAL AMINO ACIDS"/>
    <property type="match status" value="1"/>
</dbReference>
<dbReference type="SUPFAM" id="SSF53822">
    <property type="entry name" value="Periplasmic binding protein-like I"/>
    <property type="match status" value="1"/>
</dbReference>
<reference evidence="3" key="1">
    <citation type="journal article" date="2020" name="mSystems">
        <title>Genome- and Community-Level Interaction Insights into Carbon Utilization and Element Cycling Functions of Hydrothermarchaeota in Hydrothermal Sediment.</title>
        <authorList>
            <person name="Zhou Z."/>
            <person name="Liu Y."/>
            <person name="Xu W."/>
            <person name="Pan J."/>
            <person name="Luo Z.H."/>
            <person name="Li M."/>
        </authorList>
    </citation>
    <scope>NUCLEOTIDE SEQUENCE [LARGE SCALE GENOMIC DNA]</scope>
    <source>
        <strain evidence="3">SpSt-1074</strain>
    </source>
</reference>
<dbReference type="InterPro" id="IPR028082">
    <property type="entry name" value="Peripla_BP_I"/>
</dbReference>
<accession>A0A7J3VSY6</accession>
<dbReference type="AlphaFoldDB" id="A0A7J3VSY6"/>
<proteinExistence type="predicted"/>
<dbReference type="InterPro" id="IPR028081">
    <property type="entry name" value="Leu-bd"/>
</dbReference>
<name>A0A7J3VSY6_CALS0</name>
<dbReference type="Gene3D" id="3.40.50.2300">
    <property type="match status" value="2"/>
</dbReference>
<dbReference type="InterPro" id="IPR051010">
    <property type="entry name" value="BCAA_transport"/>
</dbReference>
<dbReference type="EMBL" id="DRXH01000086">
    <property type="protein sequence ID" value="HHM44170.1"/>
    <property type="molecule type" value="Genomic_DNA"/>
</dbReference>
<dbReference type="CDD" id="cd06345">
    <property type="entry name" value="PBP1_ABC_ligand_binding-like"/>
    <property type="match status" value="1"/>
</dbReference>
<sequence length="414" mass="45284">MVRKTAIIASGAAVAVVVAVAVLFLLQSTPTRPAEPIRIGLVVPLSSPGAYTQGEEIKQGAEIAVEEVNAKGGIRGRQIVLYVEDSQGLPEKGRAVVEKLITRDSVHAIVGEYHSAVAMAEIEVINRYGIPMVLASTWADALREKEYAPVFNVSPYNAGNADHIVKFLMHIGATTVIMLNEDTDYGVGLAKAMQDAIRRLNAPIRFSSETVERTSKDFTPVLLKYKTTPPDILVTAVTPPGGFLLWKQAYEVGLAPTAKTLLYDASGSFQRYTEMWPAVGKGGQYMAGFAPYAPHMKLTETGKKVVETFKQKYGREPTYLVMQGYDAMKAMLTAIQTADSTEPGKIIQALREISFEGTRGTIKFSKERGVYFQQWKEIPVLSLQYTQVDQSIAQATILFPVEYATGRLARPPSS</sequence>
<evidence type="ECO:0000259" key="2">
    <source>
        <dbReference type="Pfam" id="PF13458"/>
    </source>
</evidence>
<keyword evidence="1" id="KW-0732">Signal</keyword>
<comment type="caution">
    <text evidence="3">The sequence shown here is derived from an EMBL/GenBank/DDBJ whole genome shotgun (WGS) entry which is preliminary data.</text>
</comment>
<evidence type="ECO:0000256" key="1">
    <source>
        <dbReference type="ARBA" id="ARBA00022729"/>
    </source>
</evidence>
<evidence type="ECO:0000313" key="3">
    <source>
        <dbReference type="EMBL" id="HHM44170.1"/>
    </source>
</evidence>
<dbReference type="PANTHER" id="PTHR30483">
    <property type="entry name" value="LEUCINE-SPECIFIC-BINDING PROTEIN"/>
    <property type="match status" value="1"/>
</dbReference>
<organism evidence="3">
    <name type="scientific">Caldiarchaeum subterraneum</name>
    <dbReference type="NCBI Taxonomy" id="311458"/>
    <lineage>
        <taxon>Archaea</taxon>
        <taxon>Nitrososphaerota</taxon>
        <taxon>Candidatus Caldarchaeales</taxon>
        <taxon>Candidatus Caldarchaeaceae</taxon>
        <taxon>Candidatus Caldarchaeum</taxon>
    </lineage>
</organism>
<feature type="domain" description="Leucine-binding protein" evidence="2">
    <location>
        <begin position="36"/>
        <end position="370"/>
    </location>
</feature>
<protein>
    <submittedName>
        <fullName evidence="3">ABC transporter substrate-binding protein</fullName>
    </submittedName>
</protein>